<name>A0ABR8Q7M9_9CLOT</name>
<proteinExistence type="predicted"/>
<sequence length="132" mass="15523">MNEIQKLKDENKKLLEKITELENSLHNSAYYKEGDYAVEAVKRGKIIEEQEKEIQKLKSEIQKLKNENKILKNNKAVSDKKIHNERGAGRKERFSDQEKEMMKMYRIQGKTIKEIAEIYSCSVGLIHKIINE</sequence>
<dbReference type="SUPFAM" id="SSF75704">
    <property type="entry name" value="Mitotic arrest deficient-like 1, Mad1"/>
    <property type="match status" value="1"/>
</dbReference>
<evidence type="ECO:0000256" key="1">
    <source>
        <dbReference type="SAM" id="Coils"/>
    </source>
</evidence>
<comment type="caution">
    <text evidence="2">The sequence shown here is derived from an EMBL/GenBank/DDBJ whole genome shotgun (WGS) entry which is preliminary data.</text>
</comment>
<reference evidence="2 3" key="1">
    <citation type="submission" date="2020-08" db="EMBL/GenBank/DDBJ databases">
        <title>A Genomic Blueprint of the Chicken Gut Microbiome.</title>
        <authorList>
            <person name="Gilroy R."/>
            <person name="Ravi A."/>
            <person name="Getino M."/>
            <person name="Pursley I."/>
            <person name="Horton D.L."/>
            <person name="Alikhan N.-F."/>
            <person name="Baker D."/>
            <person name="Gharbi K."/>
            <person name="Hall N."/>
            <person name="Watson M."/>
            <person name="Adriaenssens E.M."/>
            <person name="Foster-Nyarko E."/>
            <person name="Jarju S."/>
            <person name="Secka A."/>
            <person name="Antonio M."/>
            <person name="Oren A."/>
            <person name="Chaudhuri R."/>
            <person name="La Ragione R.M."/>
            <person name="Hildebrand F."/>
            <person name="Pallen M.J."/>
        </authorList>
    </citation>
    <scope>NUCLEOTIDE SEQUENCE [LARGE SCALE GENOMIC DNA]</scope>
    <source>
        <strain evidence="2 3">Sa3CUN1</strain>
    </source>
</reference>
<dbReference type="EMBL" id="JACSQZ010000077">
    <property type="protein sequence ID" value="MBD7916380.1"/>
    <property type="molecule type" value="Genomic_DNA"/>
</dbReference>
<dbReference type="SUPFAM" id="SSF88659">
    <property type="entry name" value="Sigma3 and sigma4 domains of RNA polymerase sigma factors"/>
    <property type="match status" value="1"/>
</dbReference>
<protein>
    <recommendedName>
        <fullName evidence="4">Helix-turn-helix domain of resolvase</fullName>
    </recommendedName>
</protein>
<accession>A0ABR8Q7M9</accession>
<dbReference type="RefSeq" id="WP_191751124.1">
    <property type="nucleotide sequence ID" value="NZ_JACSQZ010000077.1"/>
</dbReference>
<keyword evidence="1" id="KW-0175">Coiled coil</keyword>
<feature type="coiled-coil region" evidence="1">
    <location>
        <begin position="4"/>
        <end position="81"/>
    </location>
</feature>
<gene>
    <name evidence="2" type="ORF">H9660_14630</name>
</gene>
<keyword evidence="3" id="KW-1185">Reference proteome</keyword>
<dbReference type="Proteomes" id="UP000640335">
    <property type="component" value="Unassembled WGS sequence"/>
</dbReference>
<evidence type="ECO:0000313" key="3">
    <source>
        <dbReference type="Proteomes" id="UP000640335"/>
    </source>
</evidence>
<dbReference type="InterPro" id="IPR013324">
    <property type="entry name" value="RNA_pol_sigma_r3/r4-like"/>
</dbReference>
<evidence type="ECO:0000313" key="2">
    <source>
        <dbReference type="EMBL" id="MBD7916380.1"/>
    </source>
</evidence>
<evidence type="ECO:0008006" key="4">
    <source>
        <dbReference type="Google" id="ProtNLM"/>
    </source>
</evidence>
<organism evidence="2 3">
    <name type="scientific">Clostridium gallinarum</name>
    <dbReference type="NCBI Taxonomy" id="2762246"/>
    <lineage>
        <taxon>Bacteria</taxon>
        <taxon>Bacillati</taxon>
        <taxon>Bacillota</taxon>
        <taxon>Clostridia</taxon>
        <taxon>Eubacteriales</taxon>
        <taxon>Clostridiaceae</taxon>
        <taxon>Clostridium</taxon>
    </lineage>
</organism>